<dbReference type="Pfam" id="PF03404">
    <property type="entry name" value="Mo-co_dimer"/>
    <property type="match status" value="1"/>
</dbReference>
<dbReference type="Gene3D" id="2.60.40.650">
    <property type="match status" value="1"/>
</dbReference>
<dbReference type="Proteomes" id="UP000011566">
    <property type="component" value="Unassembled WGS sequence"/>
</dbReference>
<dbReference type="PANTHER" id="PTHR19372">
    <property type="entry name" value="SULFITE REDUCTASE"/>
    <property type="match status" value="1"/>
</dbReference>
<dbReference type="PANTHER" id="PTHR19372:SF7">
    <property type="entry name" value="SULFITE OXIDASE, MITOCHONDRIAL"/>
    <property type="match status" value="1"/>
</dbReference>
<keyword evidence="2" id="KW-0812">Transmembrane</keyword>
<sequence>MEAMSESQRGSVVLSVLTALLAGVAGVAGSYALAGYSESFVAAPVTSVVTQNAPGVLLQFAIGPLTTIGTQIGIEHLGQQANLVLAVGLGVLLFACLTLAALATGRRYGNRFVPVGIAGVLVWLAAAVLTGAPVTALGAGLGSAVVVGLAGLAGTAGGTSEPVSGGRRSVLGSVAGVFGVGVLGYLLGSRGGGSTSEAASQVEIGNESEGGNRNTAGGNASGGNASNGSGGEGGGNGGPSVGEMLSLAESKSLGIEGLEGLVSGEDFYQVDISNIDPDVNADDWSLSVTGAVENEGKFTYDDITGMASENRFGTLRCVSDDLNGKSMDNAVWTGVPMGRVLDEAGLQGEYVMLRAADDYYQEFPVEALRTGFLAYGMDGEVLPQAHGYPVRALIPGHWGEINVKWLTGIEVLDDPAKGFWEKKGWHGTGPVNTVAKLHATNRLDDGRIQVGGHAYAGTRGIDNVEVSTDGGNSWTDATLSAVLTPNLNGDVWRQWEYTYDSPGESHEVVVRATDGTGTLQPKKTQKPFPSGATGWVSKTIDG</sequence>
<proteinExistence type="predicted"/>
<feature type="region of interest" description="Disordered" evidence="1">
    <location>
        <begin position="191"/>
        <end position="243"/>
    </location>
</feature>
<keyword evidence="6" id="KW-1185">Reference proteome</keyword>
<dbReference type="SUPFAM" id="SSF81296">
    <property type="entry name" value="E set domains"/>
    <property type="match status" value="1"/>
</dbReference>
<feature type="transmembrane region" description="Helical" evidence="2">
    <location>
        <begin position="112"/>
        <end position="130"/>
    </location>
</feature>
<dbReference type="SUPFAM" id="SSF56524">
    <property type="entry name" value="Oxidoreductase molybdopterin-binding domain"/>
    <property type="match status" value="1"/>
</dbReference>
<keyword evidence="2" id="KW-0472">Membrane</keyword>
<organism evidence="5 6">
    <name type="scientific">Halococcus hamelinensis 100A6</name>
    <dbReference type="NCBI Taxonomy" id="1132509"/>
    <lineage>
        <taxon>Archaea</taxon>
        <taxon>Methanobacteriati</taxon>
        <taxon>Methanobacteriota</taxon>
        <taxon>Stenosarchaea group</taxon>
        <taxon>Halobacteria</taxon>
        <taxon>Halobacteriales</taxon>
        <taxon>Halococcaceae</taxon>
        <taxon>Halococcus</taxon>
    </lineage>
</organism>
<protein>
    <submittedName>
        <fullName evidence="5">Sulfite oxidase-like oxidoreductase</fullName>
    </submittedName>
</protein>
<dbReference type="Gene3D" id="3.90.420.10">
    <property type="entry name" value="Oxidoreductase, molybdopterin-binding domain"/>
    <property type="match status" value="1"/>
</dbReference>
<gene>
    <name evidence="5" type="ORF">C447_15731</name>
</gene>
<dbReference type="AlphaFoldDB" id="M0LRM3"/>
<dbReference type="GO" id="GO:0020037">
    <property type="term" value="F:heme binding"/>
    <property type="evidence" value="ECO:0007669"/>
    <property type="project" value="TreeGrafter"/>
</dbReference>
<dbReference type="Pfam" id="PF00174">
    <property type="entry name" value="Oxidored_molyb"/>
    <property type="match status" value="1"/>
</dbReference>
<feature type="domain" description="Moybdenum cofactor oxidoreductase dimerisation" evidence="4">
    <location>
        <begin position="445"/>
        <end position="524"/>
    </location>
</feature>
<dbReference type="GO" id="GO:0008482">
    <property type="term" value="F:sulfite oxidase activity"/>
    <property type="evidence" value="ECO:0007669"/>
    <property type="project" value="TreeGrafter"/>
</dbReference>
<evidence type="ECO:0000259" key="4">
    <source>
        <dbReference type="Pfam" id="PF03404"/>
    </source>
</evidence>
<evidence type="ECO:0000256" key="2">
    <source>
        <dbReference type="SAM" id="Phobius"/>
    </source>
</evidence>
<dbReference type="OrthoDB" id="9576at2157"/>
<dbReference type="GO" id="GO:0043546">
    <property type="term" value="F:molybdopterin cofactor binding"/>
    <property type="evidence" value="ECO:0007669"/>
    <property type="project" value="TreeGrafter"/>
</dbReference>
<feature type="transmembrane region" description="Helical" evidence="2">
    <location>
        <begin position="12"/>
        <end position="34"/>
    </location>
</feature>
<comment type="caution">
    <text evidence="5">The sequence shown here is derived from an EMBL/GenBank/DDBJ whole genome shotgun (WGS) entry which is preliminary data.</text>
</comment>
<dbReference type="InterPro" id="IPR014756">
    <property type="entry name" value="Ig_E-set"/>
</dbReference>
<feature type="compositionally biased region" description="Low complexity" evidence="1">
    <location>
        <begin position="211"/>
        <end position="227"/>
    </location>
</feature>
<dbReference type="EMBL" id="AOMB01000042">
    <property type="protein sequence ID" value="EMA36237.1"/>
    <property type="molecule type" value="Genomic_DNA"/>
</dbReference>
<dbReference type="InterPro" id="IPR036374">
    <property type="entry name" value="OxRdtase_Mopterin-bd_sf"/>
</dbReference>
<dbReference type="PATRIC" id="fig|1132509.6.peg.3652"/>
<evidence type="ECO:0000256" key="1">
    <source>
        <dbReference type="SAM" id="MobiDB-lite"/>
    </source>
</evidence>
<feature type="transmembrane region" description="Helical" evidence="2">
    <location>
        <begin position="83"/>
        <end position="105"/>
    </location>
</feature>
<evidence type="ECO:0000259" key="3">
    <source>
        <dbReference type="Pfam" id="PF00174"/>
    </source>
</evidence>
<dbReference type="RefSeq" id="WP_007695596.1">
    <property type="nucleotide sequence ID" value="NZ_AJRK01000132.1"/>
</dbReference>
<reference evidence="5 6" key="1">
    <citation type="journal article" date="2014" name="PLoS Genet.">
        <title>Phylogenetically driven sequencing of extremely halophilic archaea reveals strategies for static and dynamic osmo-response.</title>
        <authorList>
            <person name="Becker E.A."/>
            <person name="Seitzer P.M."/>
            <person name="Tritt A."/>
            <person name="Larsen D."/>
            <person name="Krusor M."/>
            <person name="Yao A.I."/>
            <person name="Wu D."/>
            <person name="Madern D."/>
            <person name="Eisen J.A."/>
            <person name="Darling A.E."/>
            <person name="Facciotti M.T."/>
        </authorList>
    </citation>
    <scope>NUCLEOTIDE SEQUENCE [LARGE SCALE GENOMIC DNA]</scope>
    <source>
        <strain evidence="5 6">100A6</strain>
    </source>
</reference>
<dbReference type="GO" id="GO:0030151">
    <property type="term" value="F:molybdenum ion binding"/>
    <property type="evidence" value="ECO:0007669"/>
    <property type="project" value="InterPro"/>
</dbReference>
<feature type="domain" description="Oxidoreductase molybdopterin-binding" evidence="3">
    <location>
        <begin position="277"/>
        <end position="420"/>
    </location>
</feature>
<evidence type="ECO:0000313" key="5">
    <source>
        <dbReference type="EMBL" id="EMA36237.1"/>
    </source>
</evidence>
<dbReference type="GO" id="GO:0006790">
    <property type="term" value="P:sulfur compound metabolic process"/>
    <property type="evidence" value="ECO:0007669"/>
    <property type="project" value="TreeGrafter"/>
</dbReference>
<feature type="compositionally biased region" description="Gly residues" evidence="1">
    <location>
        <begin position="228"/>
        <end position="240"/>
    </location>
</feature>
<keyword evidence="2" id="KW-1133">Transmembrane helix</keyword>
<evidence type="ECO:0000313" key="6">
    <source>
        <dbReference type="Proteomes" id="UP000011566"/>
    </source>
</evidence>
<feature type="transmembrane region" description="Helical" evidence="2">
    <location>
        <begin position="170"/>
        <end position="188"/>
    </location>
</feature>
<feature type="transmembrane region" description="Helical" evidence="2">
    <location>
        <begin position="136"/>
        <end position="158"/>
    </location>
</feature>
<name>M0LRM3_9EURY</name>
<accession>M0LRM3</accession>
<dbReference type="InterPro" id="IPR000572">
    <property type="entry name" value="OxRdtase_Mopterin-bd_dom"/>
</dbReference>
<dbReference type="eggNOG" id="arCOG00266">
    <property type="taxonomic scope" value="Archaea"/>
</dbReference>
<dbReference type="InterPro" id="IPR005066">
    <property type="entry name" value="MoCF_OxRdtse_dimer"/>
</dbReference>